<name>A0A2W1NNC0_PAEXE</name>
<keyword evidence="3" id="KW-0238">DNA-binding</keyword>
<accession>A0A2W1NNC0</accession>
<dbReference type="RefSeq" id="WP_089201557.1">
    <property type="nucleotide sequence ID" value="NZ_NHRJ02000018.1"/>
</dbReference>
<dbReference type="EMBL" id="NHRJ02000018">
    <property type="protein sequence ID" value="PZE19316.1"/>
    <property type="molecule type" value="Genomic_DNA"/>
</dbReference>
<dbReference type="SUPFAM" id="SSF100950">
    <property type="entry name" value="NagB/RpiA/CoA transferase-like"/>
    <property type="match status" value="1"/>
</dbReference>
<evidence type="ECO:0000313" key="8">
    <source>
        <dbReference type="Proteomes" id="UP000214746"/>
    </source>
</evidence>
<evidence type="ECO:0000256" key="2">
    <source>
        <dbReference type="ARBA" id="ARBA00023015"/>
    </source>
</evidence>
<dbReference type="Proteomes" id="UP000214746">
    <property type="component" value="Unassembled WGS sequence"/>
</dbReference>
<evidence type="ECO:0000259" key="5">
    <source>
        <dbReference type="Pfam" id="PF04198"/>
    </source>
</evidence>
<organism evidence="7 8">
    <name type="scientific">Paenibacillus xerothermodurans</name>
    <dbReference type="NCBI Taxonomy" id="1977292"/>
    <lineage>
        <taxon>Bacteria</taxon>
        <taxon>Bacillati</taxon>
        <taxon>Bacillota</taxon>
        <taxon>Bacilli</taxon>
        <taxon>Bacillales</taxon>
        <taxon>Paenibacillaceae</taxon>
        <taxon>Paenibacillus</taxon>
    </lineage>
</organism>
<feature type="domain" description="CggR N-terminal DNA binding" evidence="6">
    <location>
        <begin position="19"/>
        <end position="86"/>
    </location>
</feature>
<evidence type="ECO:0000313" key="7">
    <source>
        <dbReference type="EMBL" id="PZE19316.1"/>
    </source>
</evidence>
<gene>
    <name evidence="7" type="ORF">CBW46_019085</name>
</gene>
<evidence type="ECO:0000259" key="6">
    <source>
        <dbReference type="Pfam" id="PF21715"/>
    </source>
</evidence>
<dbReference type="GO" id="GO:0030246">
    <property type="term" value="F:carbohydrate binding"/>
    <property type="evidence" value="ECO:0007669"/>
    <property type="project" value="InterPro"/>
</dbReference>
<dbReference type="GO" id="GO:0003677">
    <property type="term" value="F:DNA binding"/>
    <property type="evidence" value="ECO:0007669"/>
    <property type="project" value="UniProtKB-KW"/>
</dbReference>
<dbReference type="AlphaFoldDB" id="A0A2W1NNC0"/>
<dbReference type="Pfam" id="PF21715">
    <property type="entry name" value="CggR_N"/>
    <property type="match status" value="1"/>
</dbReference>
<dbReference type="InterPro" id="IPR051054">
    <property type="entry name" value="SorC_transcr_regulators"/>
</dbReference>
<dbReference type="OrthoDB" id="9793820at2"/>
<feature type="domain" description="Sugar-binding" evidence="5">
    <location>
        <begin position="90"/>
        <end position="338"/>
    </location>
</feature>
<comment type="similarity">
    <text evidence="1">Belongs to the SorC transcriptional regulatory family.</text>
</comment>
<dbReference type="Pfam" id="PF04198">
    <property type="entry name" value="Sugar-bind"/>
    <property type="match status" value="1"/>
</dbReference>
<keyword evidence="4" id="KW-0804">Transcription</keyword>
<dbReference type="InterPro" id="IPR048715">
    <property type="entry name" value="CggR_N"/>
</dbReference>
<dbReference type="InterPro" id="IPR037171">
    <property type="entry name" value="NagB/RpiA_transferase-like"/>
</dbReference>
<dbReference type="InterPro" id="IPR036388">
    <property type="entry name" value="WH-like_DNA-bd_sf"/>
</dbReference>
<dbReference type="SUPFAM" id="SSF46785">
    <property type="entry name" value="Winged helix' DNA-binding domain"/>
    <property type="match status" value="1"/>
</dbReference>
<evidence type="ECO:0000256" key="4">
    <source>
        <dbReference type="ARBA" id="ARBA00023163"/>
    </source>
</evidence>
<keyword evidence="2" id="KW-0805">Transcription regulation</keyword>
<protein>
    <submittedName>
        <fullName evidence="7">Uncharacterized protein</fullName>
    </submittedName>
</protein>
<proteinExistence type="inferred from homology"/>
<reference evidence="7" key="1">
    <citation type="submission" date="2018-06" db="EMBL/GenBank/DDBJ databases">
        <title>Paenibacillus xerothermodurans sp. nov. an extremely dry heat resistant spore forming bacterium isolated from the soil of Cape Canaveral, Florida.</title>
        <authorList>
            <person name="Seuylemezian A."/>
            <person name="Kaur N."/>
            <person name="Patil P."/>
            <person name="Patil P."/>
            <person name="Mayilraj S."/>
            <person name="Vaishampayan P."/>
        </authorList>
    </citation>
    <scope>NUCLEOTIDE SEQUENCE [LARGE SCALE GENOMIC DNA]</scope>
    <source>
        <strain evidence="7">ATCC 27380</strain>
    </source>
</reference>
<comment type="caution">
    <text evidence="7">The sequence shown here is derived from an EMBL/GenBank/DDBJ whole genome shotgun (WGS) entry which is preliminary data.</text>
</comment>
<keyword evidence="8" id="KW-1185">Reference proteome</keyword>
<dbReference type="Gene3D" id="1.10.10.10">
    <property type="entry name" value="Winged helix-like DNA-binding domain superfamily/Winged helix DNA-binding domain"/>
    <property type="match status" value="1"/>
</dbReference>
<dbReference type="InterPro" id="IPR007324">
    <property type="entry name" value="Sugar-bd_dom_put"/>
</dbReference>
<sequence>MKEILNIQKQLLPDLIDTMKKRYTILQHIMVSGVVGRRTLAGSLNMTERVLRGEVDFLKAQGLLEIESSGMRISDSGRHLLESMEPLAKELFGLNELEERIRLHFGLKQVVVVPGDSDVSSHTKKELGRAGAAVLRKYVAHNEVIAVTGGSTMAEVAYHLTSSTSLKGSWFVPARGGLGESVELQANTIASTMAKKTGASYRLLHVPDHLGEEAYQSLMQDATISEIIDFIRRARIVIHGIGEAMVMARRRKVDEATTASLRADGAYAEAFGYYFDRKGEILHKMPTVGLRIEDIQQMDRVIGVAGGKSKGEAIASILQFGHEDILVTDEAAATEIVNMLSS</sequence>
<dbReference type="InterPro" id="IPR036390">
    <property type="entry name" value="WH_DNA-bd_sf"/>
</dbReference>
<dbReference type="Gene3D" id="3.40.50.1360">
    <property type="match status" value="1"/>
</dbReference>
<evidence type="ECO:0000256" key="3">
    <source>
        <dbReference type="ARBA" id="ARBA00023125"/>
    </source>
</evidence>
<dbReference type="PANTHER" id="PTHR34294:SF5">
    <property type="entry name" value="CENTRAL GLYCOLYTIC GENES REGULATOR"/>
    <property type="match status" value="1"/>
</dbReference>
<dbReference type="PANTHER" id="PTHR34294">
    <property type="entry name" value="TRANSCRIPTIONAL REGULATOR-RELATED"/>
    <property type="match status" value="1"/>
</dbReference>
<evidence type="ECO:0000256" key="1">
    <source>
        <dbReference type="ARBA" id="ARBA00010466"/>
    </source>
</evidence>